<evidence type="ECO:0000256" key="1">
    <source>
        <dbReference type="SAM" id="MobiDB-lite"/>
    </source>
</evidence>
<keyword evidence="3" id="KW-1185">Reference proteome</keyword>
<reference evidence="2 3" key="1">
    <citation type="submission" date="2018-01" db="EMBL/GenBank/DDBJ databases">
        <authorList>
            <person name="Gaut B.S."/>
            <person name="Morton B.R."/>
            <person name="Clegg M.T."/>
            <person name="Duvall M.R."/>
        </authorList>
    </citation>
    <scope>NUCLEOTIDE SEQUENCE [LARGE SCALE GENOMIC DNA]</scope>
    <source>
        <strain evidence="2">GP69</strain>
    </source>
</reference>
<sequence>MTDYEQMEIDVRLESEKDLKTNVGKVIKFFYDKRRMEAEESGWPLKQVKGKHEGYGIAAEAFSKIGAKMKALDRGMKDYLALLQVKGEDGVSICGDIYAQALELAMEAIGMAADATRILNDLYYGYDSRTPIEQAIAEMKAQDDQEGAEFEEAEESQGGEENGDGEPQEEAEGYDPDGKPGED</sequence>
<dbReference type="Proteomes" id="UP000236311">
    <property type="component" value="Unassembled WGS sequence"/>
</dbReference>
<feature type="region of interest" description="Disordered" evidence="1">
    <location>
        <begin position="137"/>
        <end position="183"/>
    </location>
</feature>
<proteinExistence type="predicted"/>
<dbReference type="RefSeq" id="WP_103240142.1">
    <property type="nucleotide sequence ID" value="NZ_JANJZD010000012.1"/>
</dbReference>
<gene>
    <name evidence="2" type="ORF">AMURIS_02806</name>
</gene>
<dbReference type="AlphaFoldDB" id="A0A2K4ZHW9"/>
<evidence type="ECO:0000313" key="3">
    <source>
        <dbReference type="Proteomes" id="UP000236311"/>
    </source>
</evidence>
<evidence type="ECO:0000313" key="2">
    <source>
        <dbReference type="EMBL" id="SOY30083.1"/>
    </source>
</evidence>
<organism evidence="2 3">
    <name type="scientific">Acetatifactor muris</name>
    <dbReference type="NCBI Taxonomy" id="879566"/>
    <lineage>
        <taxon>Bacteria</taxon>
        <taxon>Bacillati</taxon>
        <taxon>Bacillota</taxon>
        <taxon>Clostridia</taxon>
        <taxon>Lachnospirales</taxon>
        <taxon>Lachnospiraceae</taxon>
        <taxon>Acetatifactor</taxon>
    </lineage>
</organism>
<accession>A0A2K4ZHW9</accession>
<name>A0A2K4ZHW9_9FIRM</name>
<feature type="compositionally biased region" description="Acidic residues" evidence="1">
    <location>
        <begin position="144"/>
        <end position="175"/>
    </location>
</feature>
<protein>
    <submittedName>
        <fullName evidence="2">Uncharacterized protein</fullName>
    </submittedName>
</protein>
<dbReference type="EMBL" id="OFSM01000013">
    <property type="protein sequence ID" value="SOY30083.1"/>
    <property type="molecule type" value="Genomic_DNA"/>
</dbReference>
<dbReference type="OrthoDB" id="1957489at2"/>